<feature type="transmembrane region" description="Helical" evidence="6">
    <location>
        <begin position="177"/>
        <end position="198"/>
    </location>
</feature>
<feature type="compositionally biased region" description="Basic and acidic residues" evidence="5">
    <location>
        <begin position="11"/>
        <end position="34"/>
    </location>
</feature>
<feature type="transmembrane region" description="Helical" evidence="6">
    <location>
        <begin position="152"/>
        <end position="171"/>
    </location>
</feature>
<feature type="transmembrane region" description="Helical" evidence="6">
    <location>
        <begin position="350"/>
        <end position="371"/>
    </location>
</feature>
<evidence type="ECO:0000256" key="5">
    <source>
        <dbReference type="SAM" id="MobiDB-lite"/>
    </source>
</evidence>
<feature type="region of interest" description="Disordered" evidence="5">
    <location>
        <begin position="1"/>
        <end position="61"/>
    </location>
</feature>
<dbReference type="InterPro" id="IPR020846">
    <property type="entry name" value="MFS_dom"/>
</dbReference>
<evidence type="ECO:0000313" key="9">
    <source>
        <dbReference type="Proteomes" id="UP001396898"/>
    </source>
</evidence>
<dbReference type="PANTHER" id="PTHR23501:SF199">
    <property type="entry name" value="MFS EFFLUX TRANSPORTER INPD-RELATED"/>
    <property type="match status" value="1"/>
</dbReference>
<dbReference type="PRINTS" id="PR01036">
    <property type="entry name" value="TCRTETB"/>
</dbReference>
<dbReference type="PANTHER" id="PTHR23501">
    <property type="entry name" value="MAJOR FACILITATOR SUPERFAMILY"/>
    <property type="match status" value="1"/>
</dbReference>
<feature type="transmembrane region" description="Helical" evidence="6">
    <location>
        <begin position="86"/>
        <end position="110"/>
    </location>
</feature>
<feature type="transmembrane region" description="Helical" evidence="6">
    <location>
        <begin position="417"/>
        <end position="435"/>
    </location>
</feature>
<protein>
    <recommendedName>
        <fullName evidence="7">Major facilitator superfamily (MFS) profile domain-containing protein</fullName>
    </recommendedName>
</protein>
<reference evidence="8 9" key="1">
    <citation type="submission" date="2023-01" db="EMBL/GenBank/DDBJ databases">
        <title>Analysis of 21 Apiospora genomes using comparative genomics revels a genus with tremendous synthesis potential of carbohydrate active enzymes and secondary metabolites.</title>
        <authorList>
            <person name="Sorensen T."/>
        </authorList>
    </citation>
    <scope>NUCLEOTIDE SEQUENCE [LARGE SCALE GENOMIC DNA]</scope>
    <source>
        <strain evidence="8 9">CBS 20057</strain>
    </source>
</reference>
<feature type="transmembrane region" description="Helical" evidence="6">
    <location>
        <begin position="480"/>
        <end position="501"/>
    </location>
</feature>
<evidence type="ECO:0000256" key="3">
    <source>
        <dbReference type="ARBA" id="ARBA00022989"/>
    </source>
</evidence>
<feature type="transmembrane region" description="Helical" evidence="6">
    <location>
        <begin position="441"/>
        <end position="459"/>
    </location>
</feature>
<organism evidence="8 9">
    <name type="scientific">Apiospora marii</name>
    <dbReference type="NCBI Taxonomy" id="335849"/>
    <lineage>
        <taxon>Eukaryota</taxon>
        <taxon>Fungi</taxon>
        <taxon>Dikarya</taxon>
        <taxon>Ascomycota</taxon>
        <taxon>Pezizomycotina</taxon>
        <taxon>Sordariomycetes</taxon>
        <taxon>Xylariomycetidae</taxon>
        <taxon>Amphisphaeriales</taxon>
        <taxon>Apiosporaceae</taxon>
        <taxon>Apiospora</taxon>
    </lineage>
</organism>
<feature type="transmembrane region" description="Helical" evidence="6">
    <location>
        <begin position="122"/>
        <end position="140"/>
    </location>
</feature>
<feature type="transmembrane region" description="Helical" evidence="6">
    <location>
        <begin position="313"/>
        <end position="330"/>
    </location>
</feature>
<dbReference type="Pfam" id="PF07690">
    <property type="entry name" value="MFS_1"/>
    <property type="match status" value="1"/>
</dbReference>
<dbReference type="PROSITE" id="PS50850">
    <property type="entry name" value="MFS"/>
    <property type="match status" value="1"/>
</dbReference>
<sequence length="585" mass="62702">MAPTFGNSPDFADHYEEKDKDKDLQTTYEFRESDPAETGSLDHGVESANQWSQAAAGTADDEKVQAKKVDLREDGTEYPSGVKLHLIMLAVCLAVFLMALDNAIIATAIPKITDEFHSLPDVGWYGSAYLLTAASMQLLFGKFYTYLNVKWVYLSTVIVFELGSLICGVAQNSVTLIIGRAVAGLGSAGLMSGSLLILAHSVPLAKRPIYSGMIGGLYGVASVAGPLLGGVFADKATWRWCFLMNLPIGAVTLFVITFFYADPQMARPPAESFMERLKRFDPIGTAIFMPAIICLLLALQWGGTEYAWDDSRIVVLFVLFGVLILVFLYVQHWQGENATVPPRIMRNRSVWSSSLFGFFTAAAFFLMVYYLPIWFQAVQGASAVDSGLRNLPMLISIVVASMIAGVAVTVFGYYTPFMIAATVLISVGAGLLSTFEPGTSRAAWIGYQVIFGIGVGLGMQQPLMAVQAVLNMADVPTGTAIVVFAQTLGGSLFVSVGQSVFTNQLVKSLGTYVPSLNPLIVLSAGATNLQKTLPVGDIAGVQLAYSEALTKAFLVAIALSVISVIGCALCPWKSVKGKKIEAGLA</sequence>
<dbReference type="Gene3D" id="1.20.1720.10">
    <property type="entry name" value="Multidrug resistance protein D"/>
    <property type="match status" value="1"/>
</dbReference>
<feature type="transmembrane region" description="Helical" evidence="6">
    <location>
        <begin position="237"/>
        <end position="261"/>
    </location>
</feature>
<evidence type="ECO:0000313" key="8">
    <source>
        <dbReference type="EMBL" id="KAK8027860.1"/>
    </source>
</evidence>
<feature type="domain" description="Major facilitator superfamily (MFS) profile" evidence="7">
    <location>
        <begin position="87"/>
        <end position="575"/>
    </location>
</feature>
<feature type="transmembrane region" description="Helical" evidence="6">
    <location>
        <begin position="391"/>
        <end position="410"/>
    </location>
</feature>
<evidence type="ECO:0000256" key="1">
    <source>
        <dbReference type="ARBA" id="ARBA00004141"/>
    </source>
</evidence>
<dbReference type="CDD" id="cd17502">
    <property type="entry name" value="MFS_Azr1_MDR_like"/>
    <property type="match status" value="1"/>
</dbReference>
<keyword evidence="3 6" id="KW-1133">Transmembrane helix</keyword>
<feature type="transmembrane region" description="Helical" evidence="6">
    <location>
        <begin position="282"/>
        <end position="301"/>
    </location>
</feature>
<dbReference type="Gene3D" id="1.20.1250.20">
    <property type="entry name" value="MFS general substrate transporter like domains"/>
    <property type="match status" value="1"/>
</dbReference>
<comment type="caution">
    <text evidence="8">The sequence shown here is derived from an EMBL/GenBank/DDBJ whole genome shotgun (WGS) entry which is preliminary data.</text>
</comment>
<name>A0ABR1S7N4_9PEZI</name>
<accession>A0ABR1S7N4</accession>
<evidence type="ECO:0000256" key="2">
    <source>
        <dbReference type="ARBA" id="ARBA00022692"/>
    </source>
</evidence>
<keyword evidence="2 6" id="KW-0812">Transmembrane</keyword>
<keyword evidence="4 6" id="KW-0472">Membrane</keyword>
<evidence type="ECO:0000259" key="7">
    <source>
        <dbReference type="PROSITE" id="PS50850"/>
    </source>
</evidence>
<feature type="transmembrane region" description="Helical" evidence="6">
    <location>
        <begin position="552"/>
        <end position="572"/>
    </location>
</feature>
<dbReference type="EMBL" id="JAQQWI010000007">
    <property type="protein sequence ID" value="KAK8027860.1"/>
    <property type="molecule type" value="Genomic_DNA"/>
</dbReference>
<evidence type="ECO:0000256" key="4">
    <source>
        <dbReference type="ARBA" id="ARBA00023136"/>
    </source>
</evidence>
<dbReference type="InterPro" id="IPR011701">
    <property type="entry name" value="MFS"/>
</dbReference>
<gene>
    <name evidence="8" type="ORF">PG991_004916</name>
</gene>
<comment type="subcellular location">
    <subcellularLocation>
        <location evidence="1">Membrane</location>
        <topology evidence="1">Multi-pass membrane protein</topology>
    </subcellularLocation>
</comment>
<dbReference type="InterPro" id="IPR036259">
    <property type="entry name" value="MFS_trans_sf"/>
</dbReference>
<dbReference type="SUPFAM" id="SSF103473">
    <property type="entry name" value="MFS general substrate transporter"/>
    <property type="match status" value="1"/>
</dbReference>
<proteinExistence type="predicted"/>
<keyword evidence="9" id="KW-1185">Reference proteome</keyword>
<evidence type="ECO:0000256" key="6">
    <source>
        <dbReference type="SAM" id="Phobius"/>
    </source>
</evidence>
<feature type="transmembrane region" description="Helical" evidence="6">
    <location>
        <begin position="210"/>
        <end position="231"/>
    </location>
</feature>
<dbReference type="Proteomes" id="UP001396898">
    <property type="component" value="Unassembled WGS sequence"/>
</dbReference>